<dbReference type="AlphaFoldDB" id="A0A316GIX9"/>
<evidence type="ECO:0000313" key="2">
    <source>
        <dbReference type="Proteomes" id="UP000245708"/>
    </source>
</evidence>
<gene>
    <name evidence="1" type="ORF">C7455_103204</name>
</gene>
<accession>A0A316GIX9</accession>
<organism evidence="1 2">
    <name type="scientific">Roseicyclus mahoneyensis</name>
    <dbReference type="NCBI Taxonomy" id="164332"/>
    <lineage>
        <taxon>Bacteria</taxon>
        <taxon>Pseudomonadati</taxon>
        <taxon>Pseudomonadota</taxon>
        <taxon>Alphaproteobacteria</taxon>
        <taxon>Rhodobacterales</taxon>
        <taxon>Roseobacteraceae</taxon>
        <taxon>Roseicyclus</taxon>
    </lineage>
</organism>
<keyword evidence="2" id="KW-1185">Reference proteome</keyword>
<dbReference type="Proteomes" id="UP000245708">
    <property type="component" value="Unassembled WGS sequence"/>
</dbReference>
<protein>
    <submittedName>
        <fullName evidence="1">Uncharacterized protein</fullName>
    </submittedName>
</protein>
<sequence length="87" mass="9591">MGDFLALLLAYYTCDAAAQGQQPLSHDRFACVETYEAVKDWFAPLDPSPMGTPEYGAERIATYRAFTAWEAANAELVAQLRAEARGE</sequence>
<dbReference type="OrthoDB" id="7871152at2"/>
<proteinExistence type="predicted"/>
<dbReference type="RefSeq" id="WP_146199956.1">
    <property type="nucleotide sequence ID" value="NZ_QGGW01000003.1"/>
</dbReference>
<comment type="caution">
    <text evidence="1">The sequence shown here is derived from an EMBL/GenBank/DDBJ whole genome shotgun (WGS) entry which is preliminary data.</text>
</comment>
<name>A0A316GIX9_9RHOB</name>
<reference evidence="1 2" key="1">
    <citation type="submission" date="2018-05" db="EMBL/GenBank/DDBJ databases">
        <title>Genomic Encyclopedia of Type Strains, Phase IV (KMG-IV): sequencing the most valuable type-strain genomes for metagenomic binning, comparative biology and taxonomic classification.</title>
        <authorList>
            <person name="Goeker M."/>
        </authorList>
    </citation>
    <scope>NUCLEOTIDE SEQUENCE [LARGE SCALE GENOMIC DNA]</scope>
    <source>
        <strain evidence="1 2">DSM 16097</strain>
    </source>
</reference>
<evidence type="ECO:0000313" key="1">
    <source>
        <dbReference type="EMBL" id="PWK61004.1"/>
    </source>
</evidence>
<dbReference type="EMBL" id="QGGW01000003">
    <property type="protein sequence ID" value="PWK61004.1"/>
    <property type="molecule type" value="Genomic_DNA"/>
</dbReference>